<evidence type="ECO:0000313" key="4">
    <source>
        <dbReference type="Proteomes" id="UP000316343"/>
    </source>
</evidence>
<gene>
    <name evidence="3" type="ORF">FGU71_01580</name>
</gene>
<dbReference type="OrthoDB" id="7407519at2"/>
<dbReference type="PROSITE" id="PS51208">
    <property type="entry name" value="AUTOTRANSPORTER"/>
    <property type="match status" value="1"/>
</dbReference>
<evidence type="ECO:0000259" key="2">
    <source>
        <dbReference type="PROSITE" id="PS51208"/>
    </source>
</evidence>
<feature type="signal peptide" evidence="1">
    <location>
        <begin position="1"/>
        <end position="30"/>
    </location>
</feature>
<proteinExistence type="predicted"/>
<dbReference type="NCBIfam" id="TIGR01414">
    <property type="entry name" value="autotrans_barl"/>
    <property type="match status" value="1"/>
</dbReference>
<dbReference type="InterPro" id="IPR036709">
    <property type="entry name" value="Autotransporte_beta_dom_sf"/>
</dbReference>
<reference evidence="3 4" key="1">
    <citation type="submission" date="2019-06" db="EMBL/GenBank/DDBJ databases">
        <title>Erythrobacter insulae sp. nov., isolated from a tidal flat.</title>
        <authorList>
            <person name="Yoon J.-H."/>
        </authorList>
    </citation>
    <scope>NUCLEOTIDE SEQUENCE [LARGE SCALE GENOMIC DNA]</scope>
    <source>
        <strain evidence="3 4">JBTF-M21</strain>
    </source>
</reference>
<keyword evidence="4" id="KW-1185">Reference proteome</keyword>
<dbReference type="RefSeq" id="WP_142786944.1">
    <property type="nucleotide sequence ID" value="NZ_VHJK01000001.1"/>
</dbReference>
<comment type="caution">
    <text evidence="3">The sequence shown here is derived from an EMBL/GenBank/DDBJ whole genome shotgun (WGS) entry which is preliminary data.</text>
</comment>
<feature type="chain" id="PRO_5022198095" evidence="1">
    <location>
        <begin position="31"/>
        <end position="346"/>
    </location>
</feature>
<dbReference type="InterPro" id="IPR006315">
    <property type="entry name" value="OM_autotransptr_brl_dom"/>
</dbReference>
<dbReference type="SUPFAM" id="SSF103515">
    <property type="entry name" value="Autotransporter"/>
    <property type="match status" value="1"/>
</dbReference>
<dbReference type="SMART" id="SM00869">
    <property type="entry name" value="Autotransporter"/>
    <property type="match status" value="1"/>
</dbReference>
<dbReference type="EMBL" id="VHJK01000001">
    <property type="protein sequence ID" value="TRD10682.1"/>
    <property type="molecule type" value="Genomic_DNA"/>
</dbReference>
<dbReference type="Pfam" id="PF03797">
    <property type="entry name" value="Autotransporter"/>
    <property type="match status" value="1"/>
</dbReference>
<evidence type="ECO:0000256" key="1">
    <source>
        <dbReference type="SAM" id="SignalP"/>
    </source>
</evidence>
<feature type="domain" description="Autotransporter" evidence="2">
    <location>
        <begin position="72"/>
        <end position="346"/>
    </location>
</feature>
<organism evidence="3 4">
    <name type="scientific">Erythrobacter insulae</name>
    <dbReference type="NCBI Taxonomy" id="2584124"/>
    <lineage>
        <taxon>Bacteria</taxon>
        <taxon>Pseudomonadati</taxon>
        <taxon>Pseudomonadota</taxon>
        <taxon>Alphaproteobacteria</taxon>
        <taxon>Sphingomonadales</taxon>
        <taxon>Erythrobacteraceae</taxon>
        <taxon>Erythrobacter/Porphyrobacter group</taxon>
        <taxon>Erythrobacter</taxon>
    </lineage>
</organism>
<keyword evidence="1" id="KW-0732">Signal</keyword>
<evidence type="ECO:0000313" key="3">
    <source>
        <dbReference type="EMBL" id="TRD10682.1"/>
    </source>
</evidence>
<dbReference type="Gene3D" id="2.40.128.130">
    <property type="entry name" value="Autotransporter beta-domain"/>
    <property type="match status" value="1"/>
</dbReference>
<dbReference type="AlphaFoldDB" id="A0A547P957"/>
<dbReference type="GO" id="GO:0019867">
    <property type="term" value="C:outer membrane"/>
    <property type="evidence" value="ECO:0007669"/>
    <property type="project" value="InterPro"/>
</dbReference>
<dbReference type="Proteomes" id="UP000316343">
    <property type="component" value="Unassembled WGS sequence"/>
</dbReference>
<protein>
    <submittedName>
        <fullName evidence="3">Autotransporter outer membrane beta-barrel domain-containing protein</fullName>
    </submittedName>
</protein>
<dbReference type="InterPro" id="IPR005546">
    <property type="entry name" value="Autotransporte_beta"/>
</dbReference>
<name>A0A547P957_9SPHN</name>
<accession>A0A547P957</accession>
<sequence length="346" mass="36828">MTVFRFDHFRVLFTAAAVLTGAGLTVPAAAQSAPAPSDPSTLLNALPSTSEGAGREIFESASAASEAMDRHIANDRSSIWGEIMVRGAEQEPFDASAAGYDSSQTIITAGGDFKLSDDVRLGLIGSYADISVDDTSRRASVGDAEIESIKLGVYTAIELFDRGFFNAEVAYLTGNVETERAGFSGPIASAFDFDGIMGRAAIGYDLLEDENIWIVPTIGLNVANINFDDTTETGGLGLTVERGDAEFVELRGGIEFGAEISDDVTGFVKGTIIHDTVNTVRSFRVSSSQVSPRLIEFPLRGQDRFEFAAGLTAQLSETVAIAAGYQGDFNENYKAHAARLTVRIGF</sequence>